<organism evidence="1 2">
    <name type="scientific">Brotonthovivens ammoniilytica</name>
    <dbReference type="NCBI Taxonomy" id="2981725"/>
    <lineage>
        <taxon>Bacteria</taxon>
        <taxon>Bacillati</taxon>
        <taxon>Bacillota</taxon>
        <taxon>Clostridia</taxon>
        <taxon>Lachnospirales</taxon>
        <taxon>Lachnospiraceae</taxon>
        <taxon>Brotonthovivens</taxon>
    </lineage>
</organism>
<sequence length="271" mass="31881">MEKVTVTSNPQMAVLGGSSKGDQMKWQQDGIWYKADHMGYEALAEVIVSRMLERSNADLYVTYDPVEIIFKNERFLGCKSKSFLQKNEELVTMEHLHRQYTGESLAQKLAGFALVEERIQYVVSLVEEICHINNFGSYLAEELTIDGFFLNEDRHTNNMAVIYDSKQDCYRLCPYFDNGLSLLADTRMDFSIDIPIERCMEKIQAKPFSIDFDKQLDAAEELYGTKLEFYYDLKFARQELDKFSGYYDQRILDRVFELLRMQKRKYQYLFK</sequence>
<proteinExistence type="predicted"/>
<dbReference type="Proteomes" id="UP001652442">
    <property type="component" value="Unassembled WGS sequence"/>
</dbReference>
<accession>A0ABT2TK70</accession>
<gene>
    <name evidence="1" type="ORF">OCV88_09680</name>
</gene>
<dbReference type="RefSeq" id="WP_158425304.1">
    <property type="nucleotide sequence ID" value="NZ_JAOQJQ010000003.1"/>
</dbReference>
<name>A0ABT2TK70_9FIRM</name>
<reference evidence="1 2" key="1">
    <citation type="journal article" date="2021" name="ISME Commun">
        <title>Automated analysis of genomic sequences facilitates high-throughput and comprehensive description of bacteria.</title>
        <authorList>
            <person name="Hitch T.C.A."/>
        </authorList>
    </citation>
    <scope>NUCLEOTIDE SEQUENCE [LARGE SCALE GENOMIC DNA]</scope>
    <source>
        <strain evidence="1 2">Sanger_109</strain>
    </source>
</reference>
<protein>
    <recommendedName>
        <fullName evidence="3">HipA-like C-terminal domain-containing protein</fullName>
    </recommendedName>
</protein>
<dbReference type="EMBL" id="JAOQJQ010000003">
    <property type="protein sequence ID" value="MCU6762604.1"/>
    <property type="molecule type" value="Genomic_DNA"/>
</dbReference>
<keyword evidence="2" id="KW-1185">Reference proteome</keyword>
<evidence type="ECO:0008006" key="3">
    <source>
        <dbReference type="Google" id="ProtNLM"/>
    </source>
</evidence>
<dbReference type="Gene3D" id="1.10.1070.20">
    <property type="match status" value="1"/>
</dbReference>
<comment type="caution">
    <text evidence="1">The sequence shown here is derived from an EMBL/GenBank/DDBJ whole genome shotgun (WGS) entry which is preliminary data.</text>
</comment>
<evidence type="ECO:0000313" key="2">
    <source>
        <dbReference type="Proteomes" id="UP001652442"/>
    </source>
</evidence>
<evidence type="ECO:0000313" key="1">
    <source>
        <dbReference type="EMBL" id="MCU6762604.1"/>
    </source>
</evidence>